<keyword evidence="1" id="KW-1133">Transmembrane helix</keyword>
<evidence type="ECO:0000256" key="1">
    <source>
        <dbReference type="SAM" id="Phobius"/>
    </source>
</evidence>
<dbReference type="EMBL" id="JAFIRA010000006">
    <property type="protein sequence ID" value="MCJ2542052.1"/>
    <property type="molecule type" value="Genomic_DNA"/>
</dbReference>
<evidence type="ECO:0000313" key="3">
    <source>
        <dbReference type="Proteomes" id="UP000830835"/>
    </source>
</evidence>
<evidence type="ECO:0000313" key="2">
    <source>
        <dbReference type="EMBL" id="MCJ2542052.1"/>
    </source>
</evidence>
<gene>
    <name evidence="2" type="ORF">JX360_03885</name>
</gene>
<dbReference type="Proteomes" id="UP000830835">
    <property type="component" value="Unassembled WGS sequence"/>
</dbReference>
<proteinExistence type="predicted"/>
<sequence length="119" mass="13573">MSQPPFEPNFSEEERLRQFLRQSRTPPPPPSSDLEDRILRSVAAHPLQRRSRLFWGWVGIPILVGTLLAWAGYQRWQAQMVAQETEALETFLVSTWGGLLGQDGVEAETWWIELGPEGS</sequence>
<name>A0ABT0C8K5_THEVL</name>
<keyword evidence="1" id="KW-0472">Membrane</keyword>
<dbReference type="RefSeq" id="WP_244349278.1">
    <property type="nucleotide sequence ID" value="NZ_JAFIRA010000006.1"/>
</dbReference>
<accession>A0ABT0C8K5</accession>
<protein>
    <submittedName>
        <fullName evidence="2">Uncharacterized protein</fullName>
    </submittedName>
</protein>
<reference evidence="2" key="1">
    <citation type="submission" date="2021-02" db="EMBL/GenBank/DDBJ databases">
        <title>The CRISPR/cas machinery reduction and long-range gene transfer in the hot spring cyanobacterium Synechococcus.</title>
        <authorList>
            <person name="Dvorak P."/>
            <person name="Jahodarova E."/>
            <person name="Hasler P."/>
            <person name="Poulickova A."/>
        </authorList>
    </citation>
    <scope>NUCLEOTIDE SEQUENCE</scope>
    <source>
        <strain evidence="2">Rupite</strain>
    </source>
</reference>
<keyword evidence="1" id="KW-0812">Transmembrane</keyword>
<organism evidence="2 3">
    <name type="scientific">Thermostichus vulcanus str. 'Rupite'</name>
    <dbReference type="NCBI Taxonomy" id="2813851"/>
    <lineage>
        <taxon>Bacteria</taxon>
        <taxon>Bacillati</taxon>
        <taxon>Cyanobacteriota</taxon>
        <taxon>Cyanophyceae</taxon>
        <taxon>Thermostichales</taxon>
        <taxon>Thermostichaceae</taxon>
        <taxon>Thermostichus</taxon>
    </lineage>
</organism>
<feature type="transmembrane region" description="Helical" evidence="1">
    <location>
        <begin position="54"/>
        <end position="73"/>
    </location>
</feature>
<comment type="caution">
    <text evidence="2">The sequence shown here is derived from an EMBL/GenBank/DDBJ whole genome shotgun (WGS) entry which is preliminary data.</text>
</comment>
<keyword evidence="3" id="KW-1185">Reference proteome</keyword>